<dbReference type="PANTHER" id="PTHR11893:SF39">
    <property type="entry name" value="INNEXIN INX1"/>
    <property type="match status" value="1"/>
</dbReference>
<evidence type="ECO:0000313" key="13">
    <source>
        <dbReference type="EMBL" id="JAA69187.1"/>
    </source>
</evidence>
<evidence type="ECO:0000256" key="12">
    <source>
        <dbReference type="RuleBase" id="RU010713"/>
    </source>
</evidence>
<feature type="transmembrane region" description="Helical" evidence="12">
    <location>
        <begin position="181"/>
        <end position="201"/>
    </location>
</feature>
<keyword evidence="6" id="KW-0303">Gap junction</keyword>
<evidence type="ECO:0000256" key="3">
    <source>
        <dbReference type="ARBA" id="ARBA00022448"/>
    </source>
</evidence>
<evidence type="ECO:0000256" key="1">
    <source>
        <dbReference type="ARBA" id="ARBA00004610"/>
    </source>
</evidence>
<name>A0A0K8RDF6_IXORI</name>
<evidence type="ECO:0000256" key="8">
    <source>
        <dbReference type="ARBA" id="ARBA00022989"/>
    </source>
</evidence>
<keyword evidence="11 12" id="KW-0407">Ion channel</keyword>
<dbReference type="GO" id="GO:0005243">
    <property type="term" value="F:gap junction channel activity"/>
    <property type="evidence" value="ECO:0007669"/>
    <property type="project" value="TreeGrafter"/>
</dbReference>
<proteinExistence type="evidence at transcript level"/>
<comment type="similarity">
    <text evidence="12">Belongs to the pannexin family.</text>
</comment>
<dbReference type="GO" id="GO:0034220">
    <property type="term" value="P:monoatomic ion transmembrane transport"/>
    <property type="evidence" value="ECO:0007669"/>
    <property type="project" value="UniProtKB-KW"/>
</dbReference>
<comment type="subcellular location">
    <subcellularLocation>
        <location evidence="1">Cell junction</location>
        <location evidence="1">Gap junction</location>
    </subcellularLocation>
    <subcellularLocation>
        <location evidence="2 12">Cell membrane</location>
        <topology evidence="2 12">Multi-pass membrane protein</topology>
    </subcellularLocation>
</comment>
<dbReference type="Pfam" id="PF00876">
    <property type="entry name" value="Innexin"/>
    <property type="match status" value="1"/>
</dbReference>
<keyword evidence="3 12" id="KW-0813">Transport</keyword>
<comment type="function">
    <text evidence="12">Structural component of the gap junctions.</text>
</comment>
<evidence type="ECO:0000256" key="10">
    <source>
        <dbReference type="ARBA" id="ARBA00023136"/>
    </source>
</evidence>
<accession>A0A0K8RDF6</accession>
<organism evidence="13">
    <name type="scientific">Ixodes ricinus</name>
    <name type="common">Common tick</name>
    <name type="synonym">Acarus ricinus</name>
    <dbReference type="NCBI Taxonomy" id="34613"/>
    <lineage>
        <taxon>Eukaryota</taxon>
        <taxon>Metazoa</taxon>
        <taxon>Ecdysozoa</taxon>
        <taxon>Arthropoda</taxon>
        <taxon>Chelicerata</taxon>
        <taxon>Arachnida</taxon>
        <taxon>Acari</taxon>
        <taxon>Parasitiformes</taxon>
        <taxon>Ixodida</taxon>
        <taxon>Ixodoidea</taxon>
        <taxon>Ixodidae</taxon>
        <taxon>Ixodinae</taxon>
        <taxon>Ixodes</taxon>
    </lineage>
</organism>
<dbReference type="InterPro" id="IPR000990">
    <property type="entry name" value="Innexin"/>
</dbReference>
<dbReference type="PANTHER" id="PTHR11893">
    <property type="entry name" value="INNEXIN"/>
    <property type="match status" value="1"/>
</dbReference>
<keyword evidence="8 12" id="KW-1133">Transmembrane helix</keyword>
<dbReference type="PROSITE" id="PS51013">
    <property type="entry name" value="PANNEXIN"/>
    <property type="match status" value="1"/>
</dbReference>
<keyword evidence="4" id="KW-1003">Cell membrane</keyword>
<dbReference type="EMBL" id="GADI01004621">
    <property type="protein sequence ID" value="JAA69187.1"/>
    <property type="molecule type" value="mRNA"/>
</dbReference>
<evidence type="ECO:0000256" key="4">
    <source>
        <dbReference type="ARBA" id="ARBA00022475"/>
    </source>
</evidence>
<evidence type="ECO:0000256" key="11">
    <source>
        <dbReference type="ARBA" id="ARBA00023303"/>
    </source>
</evidence>
<keyword evidence="7" id="KW-0965">Cell junction</keyword>
<evidence type="ECO:0000256" key="7">
    <source>
        <dbReference type="ARBA" id="ARBA00022949"/>
    </source>
</evidence>
<evidence type="ECO:0000256" key="6">
    <source>
        <dbReference type="ARBA" id="ARBA00022868"/>
    </source>
</evidence>
<reference evidence="13" key="1">
    <citation type="submission" date="2012-12" db="EMBL/GenBank/DDBJ databases">
        <title>Identification and characterization of a phenylalanine ammonia-lyase gene family in Isatis indigotica Fort.</title>
        <authorList>
            <person name="Liu Q."/>
            <person name="Chen J."/>
            <person name="Zhou X."/>
            <person name="Di P."/>
            <person name="Xiao Y."/>
            <person name="Xuan H."/>
            <person name="Zhang L."/>
            <person name="Chen W."/>
        </authorList>
    </citation>
    <scope>NUCLEOTIDE SEQUENCE</scope>
    <source>
        <tissue evidence="13">Salivary gland</tissue>
    </source>
</reference>
<dbReference type="PRINTS" id="PR01262">
    <property type="entry name" value="INNEXIN"/>
</dbReference>
<feature type="transmembrane region" description="Helical" evidence="12">
    <location>
        <begin position="115"/>
        <end position="134"/>
    </location>
</feature>
<evidence type="ECO:0000256" key="5">
    <source>
        <dbReference type="ARBA" id="ARBA00022692"/>
    </source>
</evidence>
<dbReference type="GO" id="GO:0005886">
    <property type="term" value="C:plasma membrane"/>
    <property type="evidence" value="ECO:0007669"/>
    <property type="project" value="UniProtKB-SubCell"/>
</dbReference>
<keyword evidence="10 12" id="KW-0472">Membrane</keyword>
<evidence type="ECO:0000256" key="9">
    <source>
        <dbReference type="ARBA" id="ARBA00023065"/>
    </source>
</evidence>
<sequence length="371" mass="43620">MSLVNLFGGLRRLLRRRSIQIDNCVFRLHWLVTSSVLVVFSLVVTARQYVGDPIECVPPTSDFPMEVLNTYCWIHSTFTIPAAFSKKVGYDVPHPGIDNAEDHITNRRYNAYYQWVYFMLFFQAILFYVPYYIWKNWEGGLLEAITMGMQVVIMEDQERDHKKRILTEYLHRHMRHHKFYALKYIVCEFLSLVNIIGQMFLMDKFLGGEFWRYGTKVVSFAMSDQEDRSDPMIYVFPRMTKCTFRSFGSSGDIQSHDSLCLLPLNVVNEKIYIFLWFWFIILVTLTSFVFVLRIVVLMVPKFRFHMLKSRSPLMKPEDLEVLSRVANAGDWFLFYMLAQNLDPLVYKEVVSDLTALMEGKVEEARAPLNSI</sequence>
<dbReference type="AlphaFoldDB" id="A0A0K8RDF6"/>
<gene>
    <name evidence="12" type="primary">inx</name>
</gene>
<protein>
    <recommendedName>
        <fullName evidence="12">Innexin</fullName>
    </recommendedName>
</protein>
<feature type="transmembrane region" description="Helical" evidence="12">
    <location>
        <begin position="271"/>
        <end position="299"/>
    </location>
</feature>
<feature type="transmembrane region" description="Helical" evidence="12">
    <location>
        <begin position="24"/>
        <end position="44"/>
    </location>
</feature>
<keyword evidence="5 12" id="KW-0812">Transmembrane</keyword>
<keyword evidence="9 12" id="KW-0406">Ion transport</keyword>
<dbReference type="GO" id="GO:0005921">
    <property type="term" value="C:gap junction"/>
    <property type="evidence" value="ECO:0007669"/>
    <property type="project" value="UniProtKB-SubCell"/>
</dbReference>
<evidence type="ECO:0000256" key="2">
    <source>
        <dbReference type="ARBA" id="ARBA00004651"/>
    </source>
</evidence>